<keyword evidence="2" id="KW-1133">Transmembrane helix</keyword>
<gene>
    <name evidence="3" type="ORF">AVDCRST_MAG87-3935</name>
</gene>
<dbReference type="EMBL" id="CADCWJ010000866">
    <property type="protein sequence ID" value="CAA9585796.1"/>
    <property type="molecule type" value="Genomic_DNA"/>
</dbReference>
<evidence type="ECO:0000256" key="2">
    <source>
        <dbReference type="SAM" id="Phobius"/>
    </source>
</evidence>
<evidence type="ECO:0000313" key="3">
    <source>
        <dbReference type="EMBL" id="CAA9585796.1"/>
    </source>
</evidence>
<name>A0A6J4VSS3_9BACT</name>
<sequence length="89" mass="9577">MTTTVQLMKRTVVVMCGVLAADALNGEASAGQGTRTERDKGMNRRSMFGPRSFRDGRVQVYGCSPGCLLVSLLVSVVLTIVLNVVLNLF</sequence>
<protein>
    <submittedName>
        <fullName evidence="3">Uncharacterized protein</fullName>
    </submittedName>
</protein>
<accession>A0A6J4VSS3</accession>
<evidence type="ECO:0000256" key="1">
    <source>
        <dbReference type="SAM" id="MobiDB-lite"/>
    </source>
</evidence>
<keyword evidence="2" id="KW-0812">Transmembrane</keyword>
<organism evidence="3">
    <name type="scientific">uncultured Thermomicrobiales bacterium</name>
    <dbReference type="NCBI Taxonomy" id="1645740"/>
    <lineage>
        <taxon>Bacteria</taxon>
        <taxon>Pseudomonadati</taxon>
        <taxon>Thermomicrobiota</taxon>
        <taxon>Thermomicrobia</taxon>
        <taxon>Thermomicrobiales</taxon>
        <taxon>environmental samples</taxon>
    </lineage>
</organism>
<feature type="region of interest" description="Disordered" evidence="1">
    <location>
        <begin position="30"/>
        <end position="49"/>
    </location>
</feature>
<reference evidence="3" key="1">
    <citation type="submission" date="2020-02" db="EMBL/GenBank/DDBJ databases">
        <authorList>
            <person name="Meier V. D."/>
        </authorList>
    </citation>
    <scope>NUCLEOTIDE SEQUENCE</scope>
    <source>
        <strain evidence="3">AVDCRST_MAG87</strain>
    </source>
</reference>
<proteinExistence type="predicted"/>
<keyword evidence="2" id="KW-0472">Membrane</keyword>
<feature type="transmembrane region" description="Helical" evidence="2">
    <location>
        <begin position="58"/>
        <end position="86"/>
    </location>
</feature>
<dbReference type="AlphaFoldDB" id="A0A6J4VSS3"/>